<dbReference type="Proteomes" id="UP001138500">
    <property type="component" value="Unassembled WGS sequence"/>
</dbReference>
<evidence type="ECO:0000313" key="2">
    <source>
        <dbReference type="Proteomes" id="UP001138500"/>
    </source>
</evidence>
<comment type="caution">
    <text evidence="1">The sequence shown here is derived from an EMBL/GenBank/DDBJ whole genome shotgun (WGS) entry which is preliminary data.</text>
</comment>
<keyword evidence="2" id="KW-1185">Reference proteome</keyword>
<reference evidence="1 2" key="1">
    <citation type="journal article" date="2018" name="IMA Fungus">
        <title>IMA Genome-F 10: Nine draft genome sequences of Claviceps purpurea s.lat., including C. arundinis, C. humidiphila, and C. cf. spartinae, pseudomolecules for the pitch canker pathogen Fusarium circinatum, draft genome of Davidsoniella eucalypti, Grosmannia galeiformis, Quambalaria eucalypti, and Teratosphaeria destructans.</title>
        <authorList>
            <person name="Wingfield B.D."/>
            <person name="Liu M."/>
            <person name="Nguyen H.D."/>
            <person name="Lane F.A."/>
            <person name="Morgan S.W."/>
            <person name="De Vos L."/>
            <person name="Wilken P.M."/>
            <person name="Duong T.A."/>
            <person name="Aylward J."/>
            <person name="Coetzee M.P."/>
            <person name="Dadej K."/>
            <person name="De Beer Z.W."/>
            <person name="Findlay W."/>
            <person name="Havenga M."/>
            <person name="Kolarik M."/>
            <person name="Menzies J.G."/>
            <person name="Naidoo K."/>
            <person name="Pochopski O."/>
            <person name="Shoukouhi P."/>
            <person name="Santana Q.C."/>
            <person name="Seifert K.A."/>
            <person name="Soal N."/>
            <person name="Steenkamp E.T."/>
            <person name="Tatham C.T."/>
            <person name="van der Nest M.A."/>
            <person name="Wingfield M.J."/>
        </authorList>
    </citation>
    <scope>NUCLEOTIDE SEQUENCE [LARGE SCALE GENOMIC DNA]</scope>
    <source>
        <strain evidence="1">CMW44962</strain>
    </source>
</reference>
<accession>A0A9W7SU13</accession>
<dbReference type="EMBL" id="RIBY02001445">
    <property type="protein sequence ID" value="KAH9828872.1"/>
    <property type="molecule type" value="Genomic_DNA"/>
</dbReference>
<protein>
    <submittedName>
        <fullName evidence="1">Uncharacterized protein</fullName>
    </submittedName>
</protein>
<reference evidence="1 2" key="2">
    <citation type="journal article" date="2021" name="Curr. Genet.">
        <title>Genetic response to nitrogen starvation in the aggressive Eucalyptus foliar pathogen Teratosphaeria destructans.</title>
        <authorList>
            <person name="Havenga M."/>
            <person name="Wingfield B.D."/>
            <person name="Wingfield M.J."/>
            <person name="Dreyer L.L."/>
            <person name="Roets F."/>
            <person name="Aylward J."/>
        </authorList>
    </citation>
    <scope>NUCLEOTIDE SEQUENCE [LARGE SCALE GENOMIC DNA]</scope>
    <source>
        <strain evidence="1">CMW44962</strain>
    </source>
</reference>
<gene>
    <name evidence="1" type="ORF">Tdes44962_MAKER02300</name>
</gene>
<organism evidence="1 2">
    <name type="scientific">Teratosphaeria destructans</name>
    <dbReference type="NCBI Taxonomy" id="418781"/>
    <lineage>
        <taxon>Eukaryota</taxon>
        <taxon>Fungi</taxon>
        <taxon>Dikarya</taxon>
        <taxon>Ascomycota</taxon>
        <taxon>Pezizomycotina</taxon>
        <taxon>Dothideomycetes</taxon>
        <taxon>Dothideomycetidae</taxon>
        <taxon>Mycosphaerellales</taxon>
        <taxon>Teratosphaeriaceae</taxon>
        <taxon>Teratosphaeria</taxon>
    </lineage>
</organism>
<dbReference type="AlphaFoldDB" id="A0A9W7SU13"/>
<sequence>MVSSSRLSEDCQRLQVLLDLANGTALAARGWVTGQRAKLGEAAGGHATKQGPAGVLWALLALELAPVYVAEVCVSEWAYRQIVEQPGVVSGQCT</sequence>
<evidence type="ECO:0000313" key="1">
    <source>
        <dbReference type="EMBL" id="KAH9828872.1"/>
    </source>
</evidence>
<proteinExistence type="predicted"/>
<name>A0A9W7SU13_9PEZI</name>